<reference evidence="2" key="1">
    <citation type="journal article" date="2019" name="Int. J. Syst. Evol. Microbiol.">
        <title>The Global Catalogue of Microorganisms (GCM) 10K type strain sequencing project: providing services to taxonomists for standard genome sequencing and annotation.</title>
        <authorList>
            <consortium name="The Broad Institute Genomics Platform"/>
            <consortium name="The Broad Institute Genome Sequencing Center for Infectious Disease"/>
            <person name="Wu L."/>
            <person name="Ma J."/>
        </authorList>
    </citation>
    <scope>NUCLEOTIDE SEQUENCE [LARGE SCALE GENOMIC DNA]</scope>
    <source>
        <strain evidence="2">CGMCC 4.7677</strain>
    </source>
</reference>
<comment type="caution">
    <text evidence="1">The sequence shown here is derived from an EMBL/GenBank/DDBJ whole genome shotgun (WGS) entry which is preliminary data.</text>
</comment>
<evidence type="ECO:0000313" key="2">
    <source>
        <dbReference type="Proteomes" id="UP000605897"/>
    </source>
</evidence>
<organism evidence="1 2">
    <name type="scientific">Amycolatopsis deserti</name>
    <dbReference type="NCBI Taxonomy" id="185696"/>
    <lineage>
        <taxon>Bacteria</taxon>
        <taxon>Bacillati</taxon>
        <taxon>Actinomycetota</taxon>
        <taxon>Actinomycetes</taxon>
        <taxon>Pseudonocardiales</taxon>
        <taxon>Pseudonocardiaceae</taxon>
        <taxon>Amycolatopsis</taxon>
    </lineage>
</organism>
<accession>A0ABQ3IVI4</accession>
<protein>
    <recommendedName>
        <fullName evidence="3">Methyltransferase</fullName>
    </recommendedName>
</protein>
<dbReference type="RefSeq" id="WP_191244800.1">
    <property type="nucleotide sequence ID" value="NZ_BNAU01000002.1"/>
</dbReference>
<dbReference type="InterPro" id="IPR029063">
    <property type="entry name" value="SAM-dependent_MTases_sf"/>
</dbReference>
<evidence type="ECO:0000313" key="1">
    <source>
        <dbReference type="EMBL" id="GHE92648.1"/>
    </source>
</evidence>
<gene>
    <name evidence="1" type="ORF">GCM10017786_26650</name>
</gene>
<name>A0ABQ3IVI4_9PSEU</name>
<dbReference type="Gene3D" id="3.40.50.150">
    <property type="entry name" value="Vaccinia Virus protein VP39"/>
    <property type="match status" value="1"/>
</dbReference>
<dbReference type="EMBL" id="BNAU01000002">
    <property type="protein sequence ID" value="GHE92648.1"/>
    <property type="molecule type" value="Genomic_DNA"/>
</dbReference>
<dbReference type="Proteomes" id="UP000605897">
    <property type="component" value="Unassembled WGS sequence"/>
</dbReference>
<sequence length="266" mass="29355">MNPWAGRRSLLFGWGYEDPDVELRAFPRGRVLAIAAAGETVAALARAGFEVTGVDINPVQLAYCRDRLAGAPARPGRAERLLAAGRAVLRTLDSRWRRIDLREGDPAELLDSRRLRGLLATGLAPLGLLLPAFAHAIPPRLDRVLLARLRRGLGHLPADNPWAWRLLTGRDELAPDTRARATLIHADVADHLEQVPRGWYDGISLSNILDGPDARYAARLDDAVWHALRPGGVVVSRSFREPRPGEDAGPRDRSMLWGVVDVRRRS</sequence>
<keyword evidence="2" id="KW-1185">Reference proteome</keyword>
<dbReference type="SUPFAM" id="SSF53335">
    <property type="entry name" value="S-adenosyl-L-methionine-dependent methyltransferases"/>
    <property type="match status" value="2"/>
</dbReference>
<evidence type="ECO:0008006" key="3">
    <source>
        <dbReference type="Google" id="ProtNLM"/>
    </source>
</evidence>
<proteinExistence type="predicted"/>